<comment type="similarity">
    <text evidence="1">Belongs to the FHY3/FAR1 family.</text>
</comment>
<keyword evidence="1" id="KW-0862">Zinc</keyword>
<dbReference type="EMBL" id="SPHZ02000003">
    <property type="protein sequence ID" value="KAF0924551.1"/>
    <property type="molecule type" value="Genomic_DNA"/>
</dbReference>
<protein>
    <recommendedName>
        <fullName evidence="1">Protein FAR1-RELATED SEQUENCE</fullName>
    </recommendedName>
</protein>
<name>A0A6G1EIQ8_9ORYZ</name>
<comment type="subcellular location">
    <subcellularLocation>
        <location evidence="1">Nucleus</location>
    </subcellularLocation>
</comment>
<dbReference type="InterPro" id="IPR031052">
    <property type="entry name" value="FHY3/FAR1"/>
</dbReference>
<evidence type="ECO:0000313" key="2">
    <source>
        <dbReference type="EMBL" id="KAF0924551.1"/>
    </source>
</evidence>
<accession>A0A6G1EIQ8</accession>
<evidence type="ECO:0000256" key="1">
    <source>
        <dbReference type="RuleBase" id="RU367018"/>
    </source>
</evidence>
<dbReference type="GO" id="GO:0008270">
    <property type="term" value="F:zinc ion binding"/>
    <property type="evidence" value="ECO:0007669"/>
    <property type="project" value="UniProtKB-UniRule"/>
</dbReference>
<organism evidence="2 3">
    <name type="scientific">Oryza meyeriana var. granulata</name>
    <dbReference type="NCBI Taxonomy" id="110450"/>
    <lineage>
        <taxon>Eukaryota</taxon>
        <taxon>Viridiplantae</taxon>
        <taxon>Streptophyta</taxon>
        <taxon>Embryophyta</taxon>
        <taxon>Tracheophyta</taxon>
        <taxon>Spermatophyta</taxon>
        <taxon>Magnoliopsida</taxon>
        <taxon>Liliopsida</taxon>
        <taxon>Poales</taxon>
        <taxon>Poaceae</taxon>
        <taxon>BOP clade</taxon>
        <taxon>Oryzoideae</taxon>
        <taxon>Oryzeae</taxon>
        <taxon>Oryzinae</taxon>
        <taxon>Oryza</taxon>
        <taxon>Oryza meyeriana</taxon>
    </lineage>
</organism>
<keyword evidence="3" id="KW-1185">Reference proteome</keyword>
<dbReference type="Proteomes" id="UP000479710">
    <property type="component" value="Unassembled WGS sequence"/>
</dbReference>
<dbReference type="PANTHER" id="PTHR31669">
    <property type="entry name" value="PROTEIN FAR1-RELATED SEQUENCE 10-RELATED"/>
    <property type="match status" value="1"/>
</dbReference>
<keyword evidence="1" id="KW-0863">Zinc-finger</keyword>
<comment type="caution">
    <text evidence="2">The sequence shown here is derived from an EMBL/GenBank/DDBJ whole genome shotgun (WGS) entry which is preliminary data.</text>
</comment>
<reference evidence="2 3" key="1">
    <citation type="submission" date="2019-11" db="EMBL/GenBank/DDBJ databases">
        <title>Whole genome sequence of Oryza granulata.</title>
        <authorList>
            <person name="Li W."/>
        </authorList>
    </citation>
    <scope>NUCLEOTIDE SEQUENCE [LARGE SCALE GENOMIC DNA]</scope>
    <source>
        <strain evidence="3">cv. Menghai</strain>
        <tissue evidence="2">Leaf</tissue>
    </source>
</reference>
<keyword evidence="1" id="KW-0479">Metal-binding</keyword>
<evidence type="ECO:0000313" key="3">
    <source>
        <dbReference type="Proteomes" id="UP000479710"/>
    </source>
</evidence>
<dbReference type="OrthoDB" id="680364at2759"/>
<comment type="function">
    <text evidence="1">Putative transcription activator involved in regulating light control of development.</text>
</comment>
<dbReference type="GO" id="GO:0005634">
    <property type="term" value="C:nucleus"/>
    <property type="evidence" value="ECO:0007669"/>
    <property type="project" value="UniProtKB-SubCell"/>
</dbReference>
<dbReference type="PANTHER" id="PTHR31669:SF295">
    <property type="entry name" value="PROTEIN FAR1-RELATED SEQUENCE"/>
    <property type="match status" value="1"/>
</dbReference>
<sequence>MEALFKDFAHPGDSIQNFIMQYEKLVQSSMDRDDNQLYVTVKTDANLWSKFPMEEQASKFYTRAIFERFQEHLKNTTMYNVDSEGIRQCCYTKSCTYERGRSVH</sequence>
<proteinExistence type="inferred from homology"/>
<dbReference type="AlphaFoldDB" id="A0A6G1EIQ8"/>
<dbReference type="GO" id="GO:0006355">
    <property type="term" value="P:regulation of DNA-templated transcription"/>
    <property type="evidence" value="ECO:0007669"/>
    <property type="project" value="UniProtKB-UniRule"/>
</dbReference>
<gene>
    <name evidence="2" type="ORF">E2562_010190</name>
</gene>
<keyword evidence="1" id="KW-0539">Nucleus</keyword>